<accession>A0A2M9DA45</accession>
<comment type="caution">
    <text evidence="6">The sequence shown here is derived from an EMBL/GenBank/DDBJ whole genome shotgun (WGS) entry which is preliminary data.</text>
</comment>
<dbReference type="Proteomes" id="UP000231742">
    <property type="component" value="Unassembled WGS sequence"/>
</dbReference>
<feature type="chain" id="PRO_5039303779" evidence="4">
    <location>
        <begin position="22"/>
        <end position="333"/>
    </location>
</feature>
<reference evidence="6 7" key="1">
    <citation type="submission" date="2017-11" db="EMBL/GenBank/DDBJ databases">
        <title>Genomic Encyclopedia of Archaeal and Bacterial Type Strains, Phase II (KMG-II): From Individual Species to Whole Genera.</title>
        <authorList>
            <person name="Goeker M."/>
        </authorList>
    </citation>
    <scope>NUCLEOTIDE SEQUENCE [LARGE SCALE GENOMIC DNA]</scope>
    <source>
        <strain evidence="6 7">DSM 16400</strain>
    </source>
</reference>
<comment type="subcellular location">
    <subcellularLocation>
        <location evidence="1">Cell envelope</location>
    </subcellularLocation>
</comment>
<proteinExistence type="inferred from homology"/>
<dbReference type="PANTHER" id="PTHR46847">
    <property type="entry name" value="D-ALLOSE-BINDING PERIPLASMIC PROTEIN-RELATED"/>
    <property type="match status" value="1"/>
</dbReference>
<dbReference type="GO" id="GO:0030313">
    <property type="term" value="C:cell envelope"/>
    <property type="evidence" value="ECO:0007669"/>
    <property type="project" value="UniProtKB-SubCell"/>
</dbReference>
<evidence type="ECO:0000256" key="3">
    <source>
        <dbReference type="ARBA" id="ARBA00022729"/>
    </source>
</evidence>
<dbReference type="InterPro" id="IPR028082">
    <property type="entry name" value="Peripla_BP_I"/>
</dbReference>
<evidence type="ECO:0000256" key="1">
    <source>
        <dbReference type="ARBA" id="ARBA00004196"/>
    </source>
</evidence>
<sequence>MRVSKPIIAAAAMAASALVLTGCSIDGADSSGANPEITVAGCEGANVAYITSATSVAFWRSLSVGIQDAAADANAEVTVYDSDNSQSKQLQNAQDAITAGVDAIILSPTDTASAPAVLDAASAAGVPVIIADIGTDSGDYVSLIKTDNVAAAEGAGEELVAALQAAGFDEGEVGIIGISQTRQNGKDRTEGFSGPVEAAGYTIVPLLESADYTRSESLGFTQDLLAGHPDLLGIFTEHDEATQGALTAIDGAETPIVVGFDGSPDTLASIKAGDVAAAAMQQPVLMGQEAFTAACSFLDGEDVDAEISVETILVTTENVLAIEDQVQDTVFKE</sequence>
<protein>
    <submittedName>
        <fullName evidence="6">Simple sugar transport system substrate-binding protein/ribose transport system substrate-binding protein</fullName>
    </submittedName>
</protein>
<keyword evidence="3 4" id="KW-0732">Signal</keyword>
<dbReference type="InterPro" id="IPR025997">
    <property type="entry name" value="SBP_2_dom"/>
</dbReference>
<keyword evidence="6" id="KW-0813">Transport</keyword>
<keyword evidence="7" id="KW-1185">Reference proteome</keyword>
<evidence type="ECO:0000256" key="4">
    <source>
        <dbReference type="SAM" id="SignalP"/>
    </source>
</evidence>
<evidence type="ECO:0000256" key="2">
    <source>
        <dbReference type="ARBA" id="ARBA00007639"/>
    </source>
</evidence>
<name>A0A2M9DA45_9MICO</name>
<dbReference type="PROSITE" id="PS51257">
    <property type="entry name" value="PROKAR_LIPOPROTEIN"/>
    <property type="match status" value="1"/>
</dbReference>
<evidence type="ECO:0000313" key="7">
    <source>
        <dbReference type="Proteomes" id="UP000231742"/>
    </source>
</evidence>
<dbReference type="OrthoDB" id="9800520at2"/>
<dbReference type="Pfam" id="PF13407">
    <property type="entry name" value="Peripla_BP_4"/>
    <property type="match status" value="1"/>
</dbReference>
<dbReference type="GO" id="GO:0030246">
    <property type="term" value="F:carbohydrate binding"/>
    <property type="evidence" value="ECO:0007669"/>
    <property type="project" value="UniProtKB-ARBA"/>
</dbReference>
<dbReference type="AlphaFoldDB" id="A0A2M9DA45"/>
<evidence type="ECO:0000259" key="5">
    <source>
        <dbReference type="Pfam" id="PF13407"/>
    </source>
</evidence>
<dbReference type="RefSeq" id="WP_100389169.1">
    <property type="nucleotide sequence ID" value="NZ_BMZU01000001.1"/>
</dbReference>
<dbReference type="Gene3D" id="3.40.50.2300">
    <property type="match status" value="2"/>
</dbReference>
<feature type="domain" description="Periplasmic binding protein" evidence="5">
    <location>
        <begin position="47"/>
        <end position="301"/>
    </location>
</feature>
<organism evidence="6 7">
    <name type="scientific">Salinibacterium amurskyense</name>
    <dbReference type="NCBI Taxonomy" id="205941"/>
    <lineage>
        <taxon>Bacteria</taxon>
        <taxon>Bacillati</taxon>
        <taxon>Actinomycetota</taxon>
        <taxon>Actinomycetes</taxon>
        <taxon>Micrococcales</taxon>
        <taxon>Microbacteriaceae</taxon>
        <taxon>Salinibacterium</taxon>
    </lineage>
</organism>
<evidence type="ECO:0000313" key="6">
    <source>
        <dbReference type="EMBL" id="PJJ82595.1"/>
    </source>
</evidence>
<gene>
    <name evidence="6" type="ORF">CLV85_1797</name>
</gene>
<keyword evidence="6" id="KW-0762">Sugar transport</keyword>
<dbReference type="SUPFAM" id="SSF53822">
    <property type="entry name" value="Periplasmic binding protein-like I"/>
    <property type="match status" value="1"/>
</dbReference>
<dbReference type="PANTHER" id="PTHR46847:SF1">
    <property type="entry name" value="D-ALLOSE-BINDING PERIPLASMIC PROTEIN-RELATED"/>
    <property type="match status" value="1"/>
</dbReference>
<feature type="signal peptide" evidence="4">
    <location>
        <begin position="1"/>
        <end position="21"/>
    </location>
</feature>
<dbReference type="EMBL" id="PGFH01000001">
    <property type="protein sequence ID" value="PJJ82595.1"/>
    <property type="molecule type" value="Genomic_DNA"/>
</dbReference>
<comment type="similarity">
    <text evidence="2">Belongs to the bacterial solute-binding protein 2 family.</text>
</comment>